<dbReference type="Proteomes" id="UP001596201">
    <property type="component" value="Unassembled WGS sequence"/>
</dbReference>
<proteinExistence type="inferred from homology"/>
<dbReference type="PANTHER" id="PTHR10584:SF166">
    <property type="entry name" value="RIBOKINASE"/>
    <property type="match status" value="1"/>
</dbReference>
<organism evidence="5 6">
    <name type="scientific">Salinirubrum litoreum</name>
    <dbReference type="NCBI Taxonomy" id="1126234"/>
    <lineage>
        <taxon>Archaea</taxon>
        <taxon>Methanobacteriati</taxon>
        <taxon>Methanobacteriota</taxon>
        <taxon>Stenosarchaea group</taxon>
        <taxon>Halobacteria</taxon>
        <taxon>Halobacteriales</taxon>
        <taxon>Haloferacaceae</taxon>
        <taxon>Salinirubrum</taxon>
    </lineage>
</organism>
<dbReference type="SUPFAM" id="SSF53613">
    <property type="entry name" value="Ribokinase-like"/>
    <property type="match status" value="1"/>
</dbReference>
<dbReference type="RefSeq" id="WP_227229020.1">
    <property type="nucleotide sequence ID" value="NZ_JAJCVJ010000001.1"/>
</dbReference>
<protein>
    <submittedName>
        <fullName evidence="5">Ribokinase</fullName>
        <ecNumber evidence="5">2.7.1.15</ecNumber>
    </submittedName>
</protein>
<keyword evidence="3" id="KW-0418">Kinase</keyword>
<dbReference type="InterPro" id="IPR011611">
    <property type="entry name" value="PfkB_dom"/>
</dbReference>
<evidence type="ECO:0000256" key="3">
    <source>
        <dbReference type="ARBA" id="ARBA00022777"/>
    </source>
</evidence>
<evidence type="ECO:0000256" key="2">
    <source>
        <dbReference type="ARBA" id="ARBA00022679"/>
    </source>
</evidence>
<comment type="caution">
    <text evidence="5">The sequence shown here is derived from an EMBL/GenBank/DDBJ whole genome shotgun (WGS) entry which is preliminary data.</text>
</comment>
<dbReference type="GO" id="GO:0044281">
    <property type="term" value="P:small molecule metabolic process"/>
    <property type="evidence" value="ECO:0007669"/>
    <property type="project" value="UniProtKB-ARBA"/>
</dbReference>
<evidence type="ECO:0000256" key="1">
    <source>
        <dbReference type="ARBA" id="ARBA00010688"/>
    </source>
</evidence>
<name>A0ABD5R7R2_9EURY</name>
<evidence type="ECO:0000313" key="5">
    <source>
        <dbReference type="EMBL" id="MFC5365697.1"/>
    </source>
</evidence>
<dbReference type="PANTHER" id="PTHR10584">
    <property type="entry name" value="SUGAR KINASE"/>
    <property type="match status" value="1"/>
</dbReference>
<dbReference type="InterPro" id="IPR011877">
    <property type="entry name" value="Ribokinase"/>
</dbReference>
<sequence>MSRVVSVGSVNVDHVAYCDAETVESLSATYDWFPAPGETVRVESIPGEIEQYVSETHVGGKGANQSVAAALARPAEERGGDNPAAESVFLGKVGTDDDEWSVRETLADYGVDVSGVGVADCPTGSAHVFVDEAGENYIAIRAGANGRVDADYVATHAESILSADCLLLQNELPVATGAAVLDLIADAPADVGAAATATAADAADATATAADAADATATAADTTPTVLLDPAPADGAGRLVGHPAVDLLTPNESEYAWLSGESTAPGAPESDLLADFAGVVVRTRGAKDVLVEDRSVGETFAVTPPPVDPVDTTGAGDVFAGYLAGELACGRDLRAACRTAVAASACSTEREGVQTATPTRAEVREFAERVGFTLRE</sequence>
<gene>
    <name evidence="5" type="ORF">ACFPJ5_02015</name>
</gene>
<dbReference type="InterPro" id="IPR029056">
    <property type="entry name" value="Ribokinase-like"/>
</dbReference>
<reference evidence="5 6" key="1">
    <citation type="journal article" date="2019" name="Int. J. Syst. Evol. Microbiol.">
        <title>The Global Catalogue of Microorganisms (GCM) 10K type strain sequencing project: providing services to taxonomists for standard genome sequencing and annotation.</title>
        <authorList>
            <consortium name="The Broad Institute Genomics Platform"/>
            <consortium name="The Broad Institute Genome Sequencing Center for Infectious Disease"/>
            <person name="Wu L."/>
            <person name="Ma J."/>
        </authorList>
    </citation>
    <scope>NUCLEOTIDE SEQUENCE [LARGE SCALE GENOMIC DNA]</scope>
    <source>
        <strain evidence="5 6">CGMCC 1.12237</strain>
    </source>
</reference>
<dbReference type="AlphaFoldDB" id="A0ABD5R7R2"/>
<dbReference type="GO" id="GO:0004747">
    <property type="term" value="F:ribokinase activity"/>
    <property type="evidence" value="ECO:0007669"/>
    <property type="project" value="UniProtKB-EC"/>
</dbReference>
<feature type="domain" description="Carbohydrate kinase PfkB" evidence="4">
    <location>
        <begin position="55"/>
        <end position="359"/>
    </location>
</feature>
<dbReference type="EMBL" id="JBHSKX010000001">
    <property type="protein sequence ID" value="MFC5365697.1"/>
    <property type="molecule type" value="Genomic_DNA"/>
</dbReference>
<accession>A0ABD5R7R2</accession>
<dbReference type="EC" id="2.7.1.15" evidence="5"/>
<evidence type="ECO:0000313" key="6">
    <source>
        <dbReference type="Proteomes" id="UP001596201"/>
    </source>
</evidence>
<dbReference type="CDD" id="cd01174">
    <property type="entry name" value="ribokinase"/>
    <property type="match status" value="1"/>
</dbReference>
<comment type="similarity">
    <text evidence="1">Belongs to the carbohydrate kinase PfkB family.</text>
</comment>
<keyword evidence="6" id="KW-1185">Reference proteome</keyword>
<keyword evidence="2 5" id="KW-0808">Transferase</keyword>
<dbReference type="Pfam" id="PF00294">
    <property type="entry name" value="PfkB"/>
    <property type="match status" value="1"/>
</dbReference>
<evidence type="ECO:0000259" key="4">
    <source>
        <dbReference type="Pfam" id="PF00294"/>
    </source>
</evidence>
<dbReference type="Gene3D" id="3.40.1190.20">
    <property type="match status" value="1"/>
</dbReference>